<accession>A0ACC2KA25</accession>
<dbReference type="EMBL" id="CM056812">
    <property type="protein sequence ID" value="KAJ8617994.1"/>
    <property type="molecule type" value="Genomic_DNA"/>
</dbReference>
<gene>
    <name evidence="1" type="ORF">MRB53_014180</name>
</gene>
<comment type="caution">
    <text evidence="1">The sequence shown here is derived from an EMBL/GenBank/DDBJ whole genome shotgun (WGS) entry which is preliminary data.</text>
</comment>
<dbReference type="Proteomes" id="UP001234297">
    <property type="component" value="Chromosome 4"/>
</dbReference>
<proteinExistence type="predicted"/>
<name>A0ACC2KA25_PERAE</name>
<reference evidence="1 2" key="1">
    <citation type="journal article" date="2022" name="Hortic Res">
        <title>A haplotype resolved chromosomal level avocado genome allows analysis of novel avocado genes.</title>
        <authorList>
            <person name="Nath O."/>
            <person name="Fletcher S.J."/>
            <person name="Hayward A."/>
            <person name="Shaw L.M."/>
            <person name="Masouleh A.K."/>
            <person name="Furtado A."/>
            <person name="Henry R.J."/>
            <person name="Mitter N."/>
        </authorList>
    </citation>
    <scope>NUCLEOTIDE SEQUENCE [LARGE SCALE GENOMIC DNA]</scope>
    <source>
        <strain evidence="2">cv. Hass</strain>
    </source>
</reference>
<evidence type="ECO:0000313" key="2">
    <source>
        <dbReference type="Proteomes" id="UP001234297"/>
    </source>
</evidence>
<organism evidence="1 2">
    <name type="scientific">Persea americana</name>
    <name type="common">Avocado</name>
    <dbReference type="NCBI Taxonomy" id="3435"/>
    <lineage>
        <taxon>Eukaryota</taxon>
        <taxon>Viridiplantae</taxon>
        <taxon>Streptophyta</taxon>
        <taxon>Embryophyta</taxon>
        <taxon>Tracheophyta</taxon>
        <taxon>Spermatophyta</taxon>
        <taxon>Magnoliopsida</taxon>
        <taxon>Magnoliidae</taxon>
        <taxon>Laurales</taxon>
        <taxon>Lauraceae</taxon>
        <taxon>Persea</taxon>
    </lineage>
</organism>
<protein>
    <submittedName>
        <fullName evidence="1">Uncharacterized protein</fullName>
    </submittedName>
</protein>
<keyword evidence="2" id="KW-1185">Reference proteome</keyword>
<evidence type="ECO:0000313" key="1">
    <source>
        <dbReference type="EMBL" id="KAJ8617994.1"/>
    </source>
</evidence>
<sequence>MSPFLLYLSLLLLLIFHIPTSYAEPLRFECNNTHDGQPVTNYTINSAFHTNLKLLLPSLSSNATLNKGFYNTSIGQDPNKVYGLVLCRGDATPNVCRNCTNFAGDDILSRCQSRSSVIWYDYCQLQYSDTNFFLSSTTPWWFWAWSMNNVTDPEPFKRALGNLMTDLANGAAYEPWRRMFATGERNYSASNKVYGLVQCKPVISGDACHKCLEDAISKLPECCDTKIGGRVIGEVCNLRFESAQEVWLALERRFASLFRSYIIQLKTQLQNIKKGSQLISDYLQRIKHLSDSLAVVSSPIDADDLVIYTLNGLPAEYNSFKTSIRTRSSAISIEELHVLLLVEELNMDGTQS</sequence>